<dbReference type="Proteomes" id="UP000662572">
    <property type="component" value="Unassembled WGS sequence"/>
</dbReference>
<dbReference type="GO" id="GO:0055085">
    <property type="term" value="P:transmembrane transport"/>
    <property type="evidence" value="ECO:0007669"/>
    <property type="project" value="InterPro"/>
</dbReference>
<evidence type="ECO:0000256" key="3">
    <source>
        <dbReference type="ARBA" id="ARBA00022448"/>
    </source>
</evidence>
<dbReference type="GO" id="GO:0098797">
    <property type="term" value="C:plasma membrane protein complex"/>
    <property type="evidence" value="ECO:0007669"/>
    <property type="project" value="TreeGrafter"/>
</dbReference>
<keyword evidence="3" id="KW-0813">Transport</keyword>
<evidence type="ECO:0000256" key="6">
    <source>
        <dbReference type="ARBA" id="ARBA00022692"/>
    </source>
</evidence>
<keyword evidence="13" id="KW-1185">Reference proteome</keyword>
<evidence type="ECO:0000256" key="4">
    <source>
        <dbReference type="ARBA" id="ARBA00022475"/>
    </source>
</evidence>
<dbReference type="RefSeq" id="WP_189486190.1">
    <property type="nucleotide sequence ID" value="NZ_BMZB01000002.1"/>
</dbReference>
<keyword evidence="9 10" id="KW-0472">Membrane</keyword>
<dbReference type="PANTHER" id="PTHR33446">
    <property type="entry name" value="PROTEIN TONB-RELATED"/>
    <property type="match status" value="1"/>
</dbReference>
<feature type="domain" description="TonB C-terminal" evidence="11">
    <location>
        <begin position="157"/>
        <end position="246"/>
    </location>
</feature>
<dbReference type="PANTHER" id="PTHR33446:SF2">
    <property type="entry name" value="PROTEIN TONB"/>
    <property type="match status" value="1"/>
</dbReference>
<dbReference type="GO" id="GO:0015031">
    <property type="term" value="P:protein transport"/>
    <property type="evidence" value="ECO:0007669"/>
    <property type="project" value="UniProtKB-KW"/>
</dbReference>
<proteinExistence type="inferred from homology"/>
<dbReference type="Pfam" id="PF13103">
    <property type="entry name" value="TonB_2"/>
    <property type="match status" value="1"/>
</dbReference>
<comment type="similarity">
    <text evidence="2">Belongs to the TonB family.</text>
</comment>
<dbReference type="GO" id="GO:0031992">
    <property type="term" value="F:energy transducer activity"/>
    <property type="evidence" value="ECO:0007669"/>
    <property type="project" value="TreeGrafter"/>
</dbReference>
<gene>
    <name evidence="12" type="ORF">GCM10011273_18600</name>
</gene>
<keyword evidence="7" id="KW-0653">Protein transport</keyword>
<evidence type="ECO:0000256" key="8">
    <source>
        <dbReference type="ARBA" id="ARBA00022989"/>
    </source>
</evidence>
<evidence type="ECO:0000256" key="9">
    <source>
        <dbReference type="ARBA" id="ARBA00023136"/>
    </source>
</evidence>
<evidence type="ECO:0000256" key="5">
    <source>
        <dbReference type="ARBA" id="ARBA00022519"/>
    </source>
</evidence>
<evidence type="ECO:0000259" key="11">
    <source>
        <dbReference type="PROSITE" id="PS52015"/>
    </source>
</evidence>
<feature type="transmembrane region" description="Helical" evidence="10">
    <location>
        <begin position="29"/>
        <end position="53"/>
    </location>
</feature>
<dbReference type="AlphaFoldDB" id="A0A918UTW2"/>
<dbReference type="EMBL" id="BMZB01000002">
    <property type="protein sequence ID" value="GGZ32692.1"/>
    <property type="molecule type" value="Genomic_DNA"/>
</dbReference>
<evidence type="ECO:0000256" key="7">
    <source>
        <dbReference type="ARBA" id="ARBA00022927"/>
    </source>
</evidence>
<evidence type="ECO:0000313" key="12">
    <source>
        <dbReference type="EMBL" id="GGZ32692.1"/>
    </source>
</evidence>
<evidence type="ECO:0000256" key="1">
    <source>
        <dbReference type="ARBA" id="ARBA00004383"/>
    </source>
</evidence>
<keyword evidence="5" id="KW-0997">Cell inner membrane</keyword>
<comment type="caution">
    <text evidence="12">The sequence shown here is derived from an EMBL/GenBank/DDBJ whole genome shotgun (WGS) entry which is preliminary data.</text>
</comment>
<sequence length="246" mass="26273">MAFDGVRDLIPPSPWAQFEARPKPKQKGLARGVVVSLVLHAAPAAIVVLWGLYSPAPLPVEAPSLAVEMVTLQAPPEPPSEQPDGKRQVEALASKAEPRPIERIVHEVLPSDIEPIPVPPPTPLVTTSVATNPAPATTATAAKPAPPASLAATTPQTWQGQLLSHIEKHKRYPATARGRQGVVQVRFTMDRQGRVLKGSVVRSSGSAALDRAALDTLKRASPLPRPPSEIAGETVELQFDLDFFVR</sequence>
<protein>
    <recommendedName>
        <fullName evidence="11">TonB C-terminal domain-containing protein</fullName>
    </recommendedName>
</protein>
<keyword evidence="6 10" id="KW-0812">Transmembrane</keyword>
<organism evidence="12 13">
    <name type="scientific">Asticcacaulis endophyticus</name>
    <dbReference type="NCBI Taxonomy" id="1395890"/>
    <lineage>
        <taxon>Bacteria</taxon>
        <taxon>Pseudomonadati</taxon>
        <taxon>Pseudomonadota</taxon>
        <taxon>Alphaproteobacteria</taxon>
        <taxon>Caulobacterales</taxon>
        <taxon>Caulobacteraceae</taxon>
        <taxon>Asticcacaulis</taxon>
    </lineage>
</organism>
<dbReference type="NCBIfam" id="TIGR01352">
    <property type="entry name" value="tonB_Cterm"/>
    <property type="match status" value="1"/>
</dbReference>
<name>A0A918UTW2_9CAUL</name>
<accession>A0A918UTW2</accession>
<dbReference type="InterPro" id="IPR006260">
    <property type="entry name" value="TonB/TolA_C"/>
</dbReference>
<evidence type="ECO:0000313" key="13">
    <source>
        <dbReference type="Proteomes" id="UP000662572"/>
    </source>
</evidence>
<evidence type="ECO:0000256" key="2">
    <source>
        <dbReference type="ARBA" id="ARBA00006555"/>
    </source>
</evidence>
<dbReference type="InterPro" id="IPR037682">
    <property type="entry name" value="TonB_C"/>
</dbReference>
<dbReference type="InterPro" id="IPR051045">
    <property type="entry name" value="TonB-dependent_transducer"/>
</dbReference>
<comment type="subcellular location">
    <subcellularLocation>
        <location evidence="1">Cell inner membrane</location>
        <topology evidence="1">Single-pass membrane protein</topology>
        <orientation evidence="1">Periplasmic side</orientation>
    </subcellularLocation>
</comment>
<reference evidence="12" key="2">
    <citation type="submission" date="2020-09" db="EMBL/GenBank/DDBJ databases">
        <authorList>
            <person name="Sun Q."/>
            <person name="Kim S."/>
        </authorList>
    </citation>
    <scope>NUCLEOTIDE SEQUENCE</scope>
    <source>
        <strain evidence="12">KCTC 32296</strain>
    </source>
</reference>
<keyword evidence="4" id="KW-1003">Cell membrane</keyword>
<evidence type="ECO:0000256" key="10">
    <source>
        <dbReference type="SAM" id="Phobius"/>
    </source>
</evidence>
<reference evidence="12" key="1">
    <citation type="journal article" date="2014" name="Int. J. Syst. Evol. Microbiol.">
        <title>Complete genome sequence of Corynebacterium casei LMG S-19264T (=DSM 44701T), isolated from a smear-ripened cheese.</title>
        <authorList>
            <consortium name="US DOE Joint Genome Institute (JGI-PGF)"/>
            <person name="Walter F."/>
            <person name="Albersmeier A."/>
            <person name="Kalinowski J."/>
            <person name="Ruckert C."/>
        </authorList>
    </citation>
    <scope>NUCLEOTIDE SEQUENCE</scope>
    <source>
        <strain evidence="12">KCTC 32296</strain>
    </source>
</reference>
<dbReference type="PROSITE" id="PS52015">
    <property type="entry name" value="TONB_CTD"/>
    <property type="match status" value="1"/>
</dbReference>
<keyword evidence="8 10" id="KW-1133">Transmembrane helix</keyword>
<dbReference type="Gene3D" id="3.30.1150.10">
    <property type="match status" value="1"/>
</dbReference>
<dbReference type="SUPFAM" id="SSF74653">
    <property type="entry name" value="TolA/TonB C-terminal domain"/>
    <property type="match status" value="1"/>
</dbReference>